<organism evidence="3 4">
    <name type="scientific">Haloterrigena turkmenica (strain ATCC 51198 / DSM 5511 / JCM 9101 / NCIMB 13204 / VKM B-1734 / 4k)</name>
    <name type="common">Halococcus turkmenicus</name>
    <dbReference type="NCBI Taxonomy" id="543526"/>
    <lineage>
        <taxon>Archaea</taxon>
        <taxon>Methanobacteriati</taxon>
        <taxon>Methanobacteriota</taxon>
        <taxon>Stenosarchaea group</taxon>
        <taxon>Halobacteria</taxon>
        <taxon>Halobacteriales</taxon>
        <taxon>Natrialbaceae</taxon>
        <taxon>Haloterrigena</taxon>
    </lineage>
</organism>
<reference evidence="3 4" key="1">
    <citation type="journal article" date="2010" name="Stand. Genomic Sci.">
        <title>Complete genome sequence of Haloterrigena turkmenica type strain (4k).</title>
        <authorList>
            <person name="Saunders E."/>
            <person name="Tindall B.J."/>
            <person name="Fahnrich R."/>
            <person name="Lapidus A."/>
            <person name="Copeland A."/>
            <person name="Del Rio T.G."/>
            <person name="Lucas S."/>
            <person name="Chen F."/>
            <person name="Tice H."/>
            <person name="Cheng J.F."/>
            <person name="Han C."/>
            <person name="Detter J.C."/>
            <person name="Bruce D."/>
            <person name="Goodwin L."/>
            <person name="Chain P."/>
            <person name="Pitluck S."/>
            <person name="Pati A."/>
            <person name="Ivanova N."/>
            <person name="Mavromatis K."/>
            <person name="Chen A."/>
            <person name="Palaniappan K."/>
            <person name="Land M."/>
            <person name="Hauser L."/>
            <person name="Chang Y.J."/>
            <person name="Jeffries C.D."/>
            <person name="Brettin T."/>
            <person name="Rohde M."/>
            <person name="Goker M."/>
            <person name="Bristow J."/>
            <person name="Eisen J.A."/>
            <person name="Markowitz V."/>
            <person name="Hugenholtz P."/>
            <person name="Klenk H.P."/>
            <person name="Kyrpides N.C."/>
        </authorList>
    </citation>
    <scope>NUCLEOTIDE SEQUENCE [LARGE SCALE GENOMIC DNA]</scope>
    <source>
        <strain evidence="4">ATCC 51198 / DSM 5511 / JCM 9101 / NCIMB 13204 / VKM B-1734 / 4k</strain>
    </source>
</reference>
<accession>D2S2I9</accession>
<feature type="domain" description="UspA" evidence="2">
    <location>
        <begin position="15"/>
        <end position="166"/>
    </location>
</feature>
<dbReference type="SUPFAM" id="SSF52402">
    <property type="entry name" value="Adenine nucleotide alpha hydrolases-like"/>
    <property type="match status" value="1"/>
</dbReference>
<proteinExistence type="inferred from homology"/>
<dbReference type="Proteomes" id="UP000001903">
    <property type="component" value="Plasmid pHTUR03"/>
</dbReference>
<evidence type="ECO:0000259" key="2">
    <source>
        <dbReference type="Pfam" id="PF00582"/>
    </source>
</evidence>
<comment type="similarity">
    <text evidence="1">Belongs to the universal stress protein A family.</text>
</comment>
<dbReference type="CDD" id="cd00293">
    <property type="entry name" value="USP-like"/>
    <property type="match status" value="1"/>
</dbReference>
<dbReference type="PANTHER" id="PTHR46268">
    <property type="entry name" value="STRESS RESPONSE PROTEIN NHAX"/>
    <property type="match status" value="1"/>
</dbReference>
<gene>
    <name evidence="3" type="ordered locus">Htur_4822</name>
</gene>
<dbReference type="InterPro" id="IPR014729">
    <property type="entry name" value="Rossmann-like_a/b/a_fold"/>
</dbReference>
<geneLocation type="plasmid" evidence="3 4">
    <name>pHTUR03</name>
</geneLocation>
<dbReference type="InterPro" id="IPR006016">
    <property type="entry name" value="UspA"/>
</dbReference>
<keyword evidence="3" id="KW-0614">Plasmid</keyword>
<dbReference type="HOGENOM" id="CLU_049301_11_4_2"/>
<dbReference type="Gene3D" id="3.40.50.620">
    <property type="entry name" value="HUPs"/>
    <property type="match status" value="1"/>
</dbReference>
<evidence type="ECO:0000256" key="1">
    <source>
        <dbReference type="ARBA" id="ARBA00008791"/>
    </source>
</evidence>
<keyword evidence="4" id="KW-1185">Reference proteome</keyword>
<dbReference type="Pfam" id="PF00582">
    <property type="entry name" value="Usp"/>
    <property type="match status" value="1"/>
</dbReference>
<protein>
    <recommendedName>
        <fullName evidence="2">UspA domain-containing protein</fullName>
    </recommendedName>
</protein>
<name>D2S2I9_HALTV</name>
<evidence type="ECO:0000313" key="4">
    <source>
        <dbReference type="Proteomes" id="UP000001903"/>
    </source>
</evidence>
<dbReference type="PANTHER" id="PTHR46268:SF15">
    <property type="entry name" value="UNIVERSAL STRESS PROTEIN HP_0031"/>
    <property type="match status" value="1"/>
</dbReference>
<sequence length="168" mass="18930">MVFYSLLEAAYMGGHVLVVISRTAPSTDILEYAFQKYPNAKITVIHVTTARSPFDPFRNRDPCEYVIPELGSEQSEELLPAPDLFTRAQQKRAENVFSRAYELSERYDKAIESVVRSGDETEEVVTYAENHAVDQIIIAENSLIELPLFHQNVSESVAHTTSIPVTTH</sequence>
<dbReference type="EMBL" id="CP001863">
    <property type="protein sequence ID" value="ADB63586.1"/>
    <property type="molecule type" value="Genomic_DNA"/>
</dbReference>
<dbReference type="KEGG" id="htu:Htur_4822"/>
<dbReference type="AlphaFoldDB" id="D2S2I9"/>
<evidence type="ECO:0000313" key="3">
    <source>
        <dbReference type="EMBL" id="ADB63586.1"/>
    </source>
</evidence>